<evidence type="ECO:0000259" key="1">
    <source>
        <dbReference type="Pfam" id="PF13472"/>
    </source>
</evidence>
<dbReference type="Proteomes" id="UP000245263">
    <property type="component" value="Chromosome 1"/>
</dbReference>
<protein>
    <submittedName>
        <fullName evidence="2">Lipase</fullName>
    </submittedName>
</protein>
<dbReference type="RefSeq" id="WP_109021522.1">
    <property type="nucleotide sequence ID" value="NZ_AP025028.1"/>
</dbReference>
<dbReference type="CDD" id="cd00229">
    <property type="entry name" value="SGNH_hydrolase"/>
    <property type="match status" value="1"/>
</dbReference>
<name>A0ABM7UN09_9LEPT</name>
<accession>A0ABM7UN09</accession>
<dbReference type="InterPro" id="IPR013830">
    <property type="entry name" value="SGNH_hydro"/>
</dbReference>
<proteinExistence type="predicted"/>
<gene>
    <name evidence="2" type="ORF">LPTSP3_g34180</name>
</gene>
<dbReference type="PANTHER" id="PTHR30383">
    <property type="entry name" value="THIOESTERASE 1/PROTEASE 1/LYSOPHOSPHOLIPASE L1"/>
    <property type="match status" value="1"/>
</dbReference>
<dbReference type="Pfam" id="PF13472">
    <property type="entry name" value="Lipase_GDSL_2"/>
    <property type="match status" value="1"/>
</dbReference>
<dbReference type="PANTHER" id="PTHR30383:SF5">
    <property type="entry name" value="SGNH HYDROLASE-TYPE ESTERASE DOMAIN-CONTAINING PROTEIN"/>
    <property type="match status" value="1"/>
</dbReference>
<dbReference type="EMBL" id="AP025028">
    <property type="protein sequence ID" value="BDA80488.1"/>
    <property type="molecule type" value="Genomic_DNA"/>
</dbReference>
<keyword evidence="3" id="KW-1185">Reference proteome</keyword>
<dbReference type="Gene3D" id="3.40.50.1110">
    <property type="entry name" value="SGNH hydrolase"/>
    <property type="match status" value="1"/>
</dbReference>
<dbReference type="PROSITE" id="PS51257">
    <property type="entry name" value="PROKAR_LIPOPROTEIN"/>
    <property type="match status" value="1"/>
</dbReference>
<feature type="domain" description="SGNH hydrolase-type esterase" evidence="1">
    <location>
        <begin position="48"/>
        <end position="200"/>
    </location>
</feature>
<organism evidence="2 3">
    <name type="scientific">Leptospira kobayashii</name>
    <dbReference type="NCBI Taxonomy" id="1917830"/>
    <lineage>
        <taxon>Bacteria</taxon>
        <taxon>Pseudomonadati</taxon>
        <taxon>Spirochaetota</taxon>
        <taxon>Spirochaetia</taxon>
        <taxon>Leptospirales</taxon>
        <taxon>Leptospiraceae</taxon>
        <taxon>Leptospira</taxon>
    </lineage>
</organism>
<evidence type="ECO:0000313" key="3">
    <source>
        <dbReference type="Proteomes" id="UP000245263"/>
    </source>
</evidence>
<dbReference type="InterPro" id="IPR051532">
    <property type="entry name" value="Ester_Hydrolysis_Enzymes"/>
</dbReference>
<dbReference type="SUPFAM" id="SSF52266">
    <property type="entry name" value="SGNH hydrolase"/>
    <property type="match status" value="1"/>
</dbReference>
<evidence type="ECO:0000313" key="2">
    <source>
        <dbReference type="EMBL" id="BDA80488.1"/>
    </source>
</evidence>
<dbReference type="InterPro" id="IPR036514">
    <property type="entry name" value="SGNH_hydro_sf"/>
</dbReference>
<sequence length="215" mass="24271">MRAHEIFWRQVPISFLLFFIGCYSSKKDTPALLALLNQPTSSYQITIVGDSLSQLSDGFGLKHKLPTSYSIRDMSVTGYGTEDWLVQSPKLEALATDIWLIELGTNDANLYGTTNFLTRYKELLSRLEKNSISIFILTAVPLTDYVDLRPSIKTNNQGIRDLVQSKPNYRLADIEKVFSAYTGIPPLYSLNDPVHPNQLGLEIMGNEYQRVLLGF</sequence>
<reference evidence="2 3" key="1">
    <citation type="submission" date="2021-08" db="EMBL/GenBank/DDBJ databases">
        <title>Complete genome sequence of Leptospira kobayashii strain E30.</title>
        <authorList>
            <person name="Nakao R."/>
            <person name="Nakamura S."/>
            <person name="Masuzawa T."/>
            <person name="Koizumi N."/>
        </authorList>
    </citation>
    <scope>NUCLEOTIDE SEQUENCE [LARGE SCALE GENOMIC DNA]</scope>
    <source>
        <strain evidence="2 3">E30</strain>
    </source>
</reference>